<dbReference type="Pfam" id="PF08281">
    <property type="entry name" value="Sigma70_r4_2"/>
    <property type="match status" value="1"/>
</dbReference>
<dbReference type="Gene3D" id="1.10.10.10">
    <property type="entry name" value="Winged helix-like DNA-binding domain superfamily/Winged helix DNA-binding domain"/>
    <property type="match status" value="1"/>
</dbReference>
<comment type="similarity">
    <text evidence="1">Belongs to the sigma-70 factor family. ECF subfamily.</text>
</comment>
<evidence type="ECO:0000256" key="3">
    <source>
        <dbReference type="ARBA" id="ARBA00023082"/>
    </source>
</evidence>
<dbReference type="InterPro" id="IPR014284">
    <property type="entry name" value="RNA_pol_sigma-70_dom"/>
</dbReference>
<evidence type="ECO:0000313" key="8">
    <source>
        <dbReference type="Proteomes" id="UP000777265"/>
    </source>
</evidence>
<keyword evidence="4" id="KW-0804">Transcription</keyword>
<feature type="domain" description="RNA polymerase sigma-70 region 2" evidence="5">
    <location>
        <begin position="37"/>
        <end position="101"/>
    </location>
</feature>
<dbReference type="GO" id="GO:0016987">
    <property type="term" value="F:sigma factor activity"/>
    <property type="evidence" value="ECO:0007669"/>
    <property type="project" value="UniProtKB-KW"/>
</dbReference>
<dbReference type="InterPro" id="IPR013325">
    <property type="entry name" value="RNA_pol_sigma_r2"/>
</dbReference>
<dbReference type="InterPro" id="IPR039425">
    <property type="entry name" value="RNA_pol_sigma-70-like"/>
</dbReference>
<comment type="caution">
    <text evidence="7">The sequence shown here is derived from an EMBL/GenBank/DDBJ whole genome shotgun (WGS) entry which is preliminary data.</text>
</comment>
<keyword evidence="2" id="KW-0805">Transcription regulation</keyword>
<dbReference type="AlphaFoldDB" id="A0A971M1Z4"/>
<dbReference type="InterPro" id="IPR013249">
    <property type="entry name" value="RNA_pol_sigma70_r4_t2"/>
</dbReference>
<feature type="domain" description="RNA polymerase sigma factor 70 region 4 type 2" evidence="6">
    <location>
        <begin position="147"/>
        <end position="198"/>
    </location>
</feature>
<reference evidence="7" key="1">
    <citation type="journal article" date="2020" name="Biotechnol. Biofuels">
        <title>New insights from the biogas microbiome by comprehensive genome-resolved metagenomics of nearly 1600 species originating from multiple anaerobic digesters.</title>
        <authorList>
            <person name="Campanaro S."/>
            <person name="Treu L."/>
            <person name="Rodriguez-R L.M."/>
            <person name="Kovalovszki A."/>
            <person name="Ziels R.M."/>
            <person name="Maus I."/>
            <person name="Zhu X."/>
            <person name="Kougias P.G."/>
            <person name="Basile A."/>
            <person name="Luo G."/>
            <person name="Schluter A."/>
            <person name="Konstantinidis K.T."/>
            <person name="Angelidaki I."/>
        </authorList>
    </citation>
    <scope>NUCLEOTIDE SEQUENCE</scope>
    <source>
        <strain evidence="7">AS06rmzACSIP_7</strain>
    </source>
</reference>
<dbReference type="CDD" id="cd06171">
    <property type="entry name" value="Sigma70_r4"/>
    <property type="match status" value="1"/>
</dbReference>
<evidence type="ECO:0000259" key="5">
    <source>
        <dbReference type="Pfam" id="PF04542"/>
    </source>
</evidence>
<proteinExistence type="inferred from homology"/>
<dbReference type="PANTHER" id="PTHR43133">
    <property type="entry name" value="RNA POLYMERASE ECF-TYPE SIGMA FACTO"/>
    <property type="match status" value="1"/>
</dbReference>
<dbReference type="GO" id="GO:0006352">
    <property type="term" value="P:DNA-templated transcription initiation"/>
    <property type="evidence" value="ECO:0007669"/>
    <property type="project" value="InterPro"/>
</dbReference>
<evidence type="ECO:0000259" key="6">
    <source>
        <dbReference type="Pfam" id="PF08281"/>
    </source>
</evidence>
<sequence>MIEMSKKKDGTRPLTKNDDGHFVLLCRKGDADAFEVLVERYQKRMFNVAYRMTGDYEEACEVVQEAFLSAYKAIRKFRGEATFATWLTGITMNHAKNRLKQMNARSRYEGPSIDDPVETETGILNHEVPSPEIPVLEQLEQKEIQAKVQECVNSLDNEYREVLVLRDIQGFSYDEIRDILKIPDGTVKSRLFRAREAMKICLKKVLGDL</sequence>
<dbReference type="InterPro" id="IPR013324">
    <property type="entry name" value="RNA_pol_sigma_r3/r4-like"/>
</dbReference>
<evidence type="ECO:0000256" key="1">
    <source>
        <dbReference type="ARBA" id="ARBA00010641"/>
    </source>
</evidence>
<dbReference type="SUPFAM" id="SSF88946">
    <property type="entry name" value="Sigma2 domain of RNA polymerase sigma factors"/>
    <property type="match status" value="1"/>
</dbReference>
<organism evidence="7 8">
    <name type="scientific">Syntrophorhabdus aromaticivorans</name>
    <dbReference type="NCBI Taxonomy" id="328301"/>
    <lineage>
        <taxon>Bacteria</taxon>
        <taxon>Pseudomonadati</taxon>
        <taxon>Thermodesulfobacteriota</taxon>
        <taxon>Syntrophorhabdia</taxon>
        <taxon>Syntrophorhabdales</taxon>
        <taxon>Syntrophorhabdaceae</taxon>
        <taxon>Syntrophorhabdus</taxon>
    </lineage>
</organism>
<protein>
    <submittedName>
        <fullName evidence="7">Sigma-70 family RNA polymerase sigma factor</fullName>
    </submittedName>
</protein>
<dbReference type="NCBIfam" id="TIGR02937">
    <property type="entry name" value="sigma70-ECF"/>
    <property type="match status" value="1"/>
</dbReference>
<dbReference type="Gene3D" id="1.10.1740.10">
    <property type="match status" value="1"/>
</dbReference>
<dbReference type="SUPFAM" id="SSF88659">
    <property type="entry name" value="Sigma3 and sigma4 domains of RNA polymerase sigma factors"/>
    <property type="match status" value="1"/>
</dbReference>
<dbReference type="GO" id="GO:0003677">
    <property type="term" value="F:DNA binding"/>
    <property type="evidence" value="ECO:0007669"/>
    <property type="project" value="InterPro"/>
</dbReference>
<dbReference type="InterPro" id="IPR036388">
    <property type="entry name" value="WH-like_DNA-bd_sf"/>
</dbReference>
<dbReference type="PANTHER" id="PTHR43133:SF51">
    <property type="entry name" value="RNA POLYMERASE SIGMA FACTOR"/>
    <property type="match status" value="1"/>
</dbReference>
<dbReference type="Pfam" id="PF04542">
    <property type="entry name" value="Sigma70_r2"/>
    <property type="match status" value="1"/>
</dbReference>
<dbReference type="EMBL" id="JAAYEE010000057">
    <property type="protein sequence ID" value="NLW34483.1"/>
    <property type="molecule type" value="Genomic_DNA"/>
</dbReference>
<dbReference type="Proteomes" id="UP000777265">
    <property type="component" value="Unassembled WGS sequence"/>
</dbReference>
<evidence type="ECO:0000313" key="7">
    <source>
        <dbReference type="EMBL" id="NLW34483.1"/>
    </source>
</evidence>
<gene>
    <name evidence="7" type="ORF">GXY80_03225</name>
</gene>
<evidence type="ECO:0000256" key="2">
    <source>
        <dbReference type="ARBA" id="ARBA00023015"/>
    </source>
</evidence>
<keyword evidence="3" id="KW-0731">Sigma factor</keyword>
<name>A0A971M1Z4_9BACT</name>
<reference evidence="7" key="2">
    <citation type="submission" date="2020-01" db="EMBL/GenBank/DDBJ databases">
        <authorList>
            <person name="Campanaro S."/>
        </authorList>
    </citation>
    <scope>NUCLEOTIDE SEQUENCE</scope>
    <source>
        <strain evidence="7">AS06rmzACSIP_7</strain>
    </source>
</reference>
<evidence type="ECO:0000256" key="4">
    <source>
        <dbReference type="ARBA" id="ARBA00023163"/>
    </source>
</evidence>
<accession>A0A971M1Z4</accession>
<dbReference type="InterPro" id="IPR007627">
    <property type="entry name" value="RNA_pol_sigma70_r2"/>
</dbReference>